<dbReference type="InterPro" id="IPR051049">
    <property type="entry name" value="Dienelactone_hydrolase-like"/>
</dbReference>
<dbReference type="PANTHER" id="PTHR46623">
    <property type="entry name" value="CARBOXYMETHYLENEBUTENOLIDASE-RELATED"/>
    <property type="match status" value="1"/>
</dbReference>
<dbReference type="EMBL" id="RAWI01000192">
    <property type="protein sequence ID" value="RKI02939.1"/>
    <property type="molecule type" value="Genomic_DNA"/>
</dbReference>
<dbReference type="PANTHER" id="PTHR46623:SF10">
    <property type="entry name" value="CARBOXYMETHYLENEBUTENOLIDASE HOMOLOG"/>
    <property type="match status" value="1"/>
</dbReference>
<organism evidence="2 3">
    <name type="scientific">Corallococcus praedator</name>
    <dbReference type="NCBI Taxonomy" id="2316724"/>
    <lineage>
        <taxon>Bacteria</taxon>
        <taxon>Pseudomonadati</taxon>
        <taxon>Myxococcota</taxon>
        <taxon>Myxococcia</taxon>
        <taxon>Myxococcales</taxon>
        <taxon>Cystobacterineae</taxon>
        <taxon>Myxococcaceae</taxon>
        <taxon>Corallococcus</taxon>
    </lineage>
</organism>
<dbReference type="Pfam" id="PF01738">
    <property type="entry name" value="DLH"/>
    <property type="match status" value="1"/>
</dbReference>
<dbReference type="InterPro" id="IPR002925">
    <property type="entry name" value="Dienelactn_hydro"/>
</dbReference>
<gene>
    <name evidence="2" type="ORF">D7Y13_23365</name>
</gene>
<protein>
    <submittedName>
        <fullName evidence="2">Dienelactone hydrolase family protein</fullName>
    </submittedName>
</protein>
<keyword evidence="2" id="KW-0378">Hydrolase</keyword>
<accession>A0ABX9QDJ1</accession>
<name>A0ABX9QDJ1_9BACT</name>
<dbReference type="InterPro" id="IPR029058">
    <property type="entry name" value="AB_hydrolase_fold"/>
</dbReference>
<sequence>MQDVDIKTADGVLDAKLFQPEGAGPWPAVILCMDAMGVRPSLESMARRIAAAGYVVLLPNVFYRDGHASKLELKGTFEDPVFRKHIYALIGNLTPERQKTDAAAELDFLARHPSVQPGSKVGVTGYCFGGGVAVRMAANFPDRIGAVASSHGGKLATDSPDSPHRLVGQVKGELYFGHADNDSSMTAEDIQTLEAALKAAGVKYVSEFYPGARHGYAVDNWPAYHPQAAETHWRRILELFGRTLRA</sequence>
<dbReference type="Gene3D" id="3.40.50.1820">
    <property type="entry name" value="alpha/beta hydrolase"/>
    <property type="match status" value="1"/>
</dbReference>
<comment type="caution">
    <text evidence="2">The sequence shown here is derived from an EMBL/GenBank/DDBJ whole genome shotgun (WGS) entry which is preliminary data.</text>
</comment>
<reference evidence="2 3" key="1">
    <citation type="submission" date="2018-09" db="EMBL/GenBank/DDBJ databases">
        <authorList>
            <person name="Livingstone P.G."/>
            <person name="Whitworth D.E."/>
        </authorList>
    </citation>
    <scope>NUCLEOTIDE SEQUENCE [LARGE SCALE GENOMIC DNA]</scope>
    <source>
        <strain evidence="2 3">CA031B</strain>
    </source>
</reference>
<dbReference type="GO" id="GO:0016787">
    <property type="term" value="F:hydrolase activity"/>
    <property type="evidence" value="ECO:0007669"/>
    <property type="project" value="UniProtKB-KW"/>
</dbReference>
<keyword evidence="3" id="KW-1185">Reference proteome</keyword>
<evidence type="ECO:0000313" key="2">
    <source>
        <dbReference type="EMBL" id="RKI02939.1"/>
    </source>
</evidence>
<feature type="domain" description="Dienelactone hydrolase" evidence="1">
    <location>
        <begin position="13"/>
        <end position="243"/>
    </location>
</feature>
<dbReference type="SUPFAM" id="SSF53474">
    <property type="entry name" value="alpha/beta-Hydrolases"/>
    <property type="match status" value="1"/>
</dbReference>
<evidence type="ECO:0000259" key="1">
    <source>
        <dbReference type="Pfam" id="PF01738"/>
    </source>
</evidence>
<proteinExistence type="predicted"/>
<evidence type="ECO:0000313" key="3">
    <source>
        <dbReference type="Proteomes" id="UP000278907"/>
    </source>
</evidence>
<dbReference type="Proteomes" id="UP000278907">
    <property type="component" value="Unassembled WGS sequence"/>
</dbReference>
<dbReference type="RefSeq" id="WP_120585061.1">
    <property type="nucleotide sequence ID" value="NZ_RAWI01000192.1"/>
</dbReference>